<dbReference type="RefSeq" id="WP_008638513.1">
    <property type="nucleotide sequence ID" value="NZ_AFXZ01000043.1"/>
</dbReference>
<reference evidence="3 4" key="1">
    <citation type="journal article" date="2008" name="Int. J. Syst. Evol. Microbiol.">
        <title>Bizionia argentinensis sp. nov., isolated from surface marine water in Antarctica.</title>
        <authorList>
            <person name="Bercovich A."/>
            <person name="Vazquez S.C."/>
            <person name="Yankilevich P."/>
            <person name="Coria S.H."/>
            <person name="Foti M."/>
            <person name="Hernandez E."/>
            <person name="Vidal A."/>
            <person name="Ruberto L."/>
            <person name="Melo C."/>
            <person name="Marenssi S."/>
            <person name="Criscuolo M."/>
            <person name="Memoli M."/>
            <person name="Arguelles M."/>
            <person name="Mac Cormack W.P."/>
        </authorList>
    </citation>
    <scope>NUCLEOTIDE SEQUENCE [LARGE SCALE GENOMIC DNA]</scope>
    <source>
        <strain evidence="3 4">JUB59</strain>
    </source>
</reference>
<evidence type="ECO:0000313" key="4">
    <source>
        <dbReference type="Proteomes" id="UP000003730"/>
    </source>
</evidence>
<keyword evidence="2" id="KW-0812">Transmembrane</keyword>
<feature type="coiled-coil region" evidence="1">
    <location>
        <begin position="117"/>
        <end position="172"/>
    </location>
</feature>
<dbReference type="EMBL" id="AFXZ01000043">
    <property type="protein sequence ID" value="EGV42787.1"/>
    <property type="molecule type" value="Genomic_DNA"/>
</dbReference>
<gene>
    <name evidence="3" type="ORF">BZARG_3001</name>
</gene>
<comment type="caution">
    <text evidence="3">The sequence shown here is derived from an EMBL/GenBank/DDBJ whole genome shotgun (WGS) entry which is preliminary data.</text>
</comment>
<keyword evidence="2" id="KW-0472">Membrane</keyword>
<name>G2EFL1_9FLAO</name>
<evidence type="ECO:0000313" key="3">
    <source>
        <dbReference type="EMBL" id="EGV42787.1"/>
    </source>
</evidence>
<dbReference type="AlphaFoldDB" id="G2EFL1"/>
<proteinExistence type="predicted"/>
<organism evidence="3 4">
    <name type="scientific">Bizionia argentinensis JUB59</name>
    <dbReference type="NCBI Taxonomy" id="1046627"/>
    <lineage>
        <taxon>Bacteria</taxon>
        <taxon>Pseudomonadati</taxon>
        <taxon>Bacteroidota</taxon>
        <taxon>Flavobacteriia</taxon>
        <taxon>Flavobacteriales</taxon>
        <taxon>Flavobacteriaceae</taxon>
        <taxon>Bizionia</taxon>
    </lineage>
</organism>
<keyword evidence="1" id="KW-0175">Coiled coil</keyword>
<dbReference type="Proteomes" id="UP000003730">
    <property type="component" value="Unassembled WGS sequence"/>
</dbReference>
<protein>
    <recommendedName>
        <fullName evidence="5">DUF4179 domain-containing protein</fullName>
    </recommendedName>
</protein>
<evidence type="ECO:0008006" key="5">
    <source>
        <dbReference type="Google" id="ProtNLM"/>
    </source>
</evidence>
<accession>G2EFL1</accession>
<evidence type="ECO:0000256" key="1">
    <source>
        <dbReference type="SAM" id="Coils"/>
    </source>
</evidence>
<dbReference type="OrthoDB" id="1143801at2"/>
<dbReference type="STRING" id="1046627.BZARG_3001"/>
<dbReference type="eggNOG" id="ENOG50323WE">
    <property type="taxonomic scope" value="Bacteria"/>
</dbReference>
<evidence type="ECO:0000256" key="2">
    <source>
        <dbReference type="SAM" id="Phobius"/>
    </source>
</evidence>
<keyword evidence="2" id="KW-1133">Transmembrane helix</keyword>
<sequence length="184" mass="20916">MKPDDIDILFRGLQTDFDINLPAENHEKRFLVKLNEQSEIKKSAPKVRKLWLPIIGIAASIILLVSVFTVNTTSTNINGLGSVSPEMAKTEDFFTVTITAELKKLQTASNPKTTLLINDGLKQLKRLETEYETLKTDLTESGNDQRVIYAMISNFQNRIEVLENTLEQIEHIKELNNQVFQNIL</sequence>
<feature type="transmembrane region" description="Helical" evidence="2">
    <location>
        <begin position="50"/>
        <end position="70"/>
    </location>
</feature>
<keyword evidence="4" id="KW-1185">Reference proteome</keyword>